<evidence type="ECO:0000313" key="7">
    <source>
        <dbReference type="Proteomes" id="UP000070412"/>
    </source>
</evidence>
<dbReference type="FunFam" id="1.10.238.10:FF:000003">
    <property type="entry name" value="Calmodulin A"/>
    <property type="match status" value="1"/>
</dbReference>
<reference evidence="4" key="3">
    <citation type="submission" date="2020-01" db="EMBL/GenBank/DDBJ databases">
        <authorList>
            <person name="Korhonen P.K.K."/>
            <person name="Guangxu M.G."/>
            <person name="Wang T.W."/>
            <person name="Stroehlein A.J.S."/>
            <person name="Young N.D."/>
            <person name="Ang C.-S.A."/>
            <person name="Fernando D.W.F."/>
            <person name="Lu H.L."/>
            <person name="Taylor S.T."/>
            <person name="Ehtesham M.E.M."/>
            <person name="Najaraj S.H.N."/>
            <person name="Harsha G.H.G."/>
            <person name="Madugundu A.M."/>
            <person name="Renuse S.R."/>
            <person name="Holt D.H."/>
            <person name="Pandey A.P."/>
            <person name="Papenfuss A.P."/>
            <person name="Gasser R.B.G."/>
            <person name="Fischer K.F."/>
        </authorList>
    </citation>
    <scope>NUCLEOTIDE SEQUENCE</scope>
    <source>
        <strain evidence="4">SSS_KF_BRIS2020</strain>
    </source>
</reference>
<dbReference type="PANTHER" id="PTHR23048:SF49">
    <property type="entry name" value="FI08416P-RELATED"/>
    <property type="match status" value="1"/>
</dbReference>
<reference evidence="6" key="4">
    <citation type="submission" date="2022-06" db="UniProtKB">
        <authorList>
            <consortium name="EnsemblMetazoa"/>
        </authorList>
    </citation>
    <scope>IDENTIFICATION</scope>
</reference>
<feature type="domain" description="EF-hand" evidence="3">
    <location>
        <begin position="79"/>
        <end position="114"/>
    </location>
</feature>
<gene>
    <name evidence="5" type="ORF">QR98_0090080</name>
    <name evidence="4" type="ORF">SSS_1085</name>
</gene>
<name>A0A132AHH9_SARSC</name>
<dbReference type="SUPFAM" id="SSF47473">
    <property type="entry name" value="EF-hand"/>
    <property type="match status" value="1"/>
</dbReference>
<accession>A0A132AHH9</accession>
<evidence type="ECO:0000313" key="4">
    <source>
        <dbReference type="EMBL" id="KAF7494505.1"/>
    </source>
</evidence>
<dbReference type="AlphaFoldDB" id="A0A132AHH9"/>
<dbReference type="VEuPathDB" id="VectorBase:SSCA002315"/>
<reference evidence="5 8" key="1">
    <citation type="journal article" date="2015" name="Parasit. Vectors">
        <title>Draft genome of the scabies mite.</title>
        <authorList>
            <person name="Rider S.D.Jr."/>
            <person name="Morgan M.S."/>
            <person name="Arlian L.G."/>
        </authorList>
    </citation>
    <scope>NUCLEOTIDE SEQUENCE [LARGE SCALE GENOMIC DNA]</scope>
    <source>
        <strain evidence="5">Arlian Lab</strain>
    </source>
</reference>
<dbReference type="EMBL" id="WVUK01000053">
    <property type="protein sequence ID" value="KAF7494505.1"/>
    <property type="molecule type" value="Genomic_DNA"/>
</dbReference>
<dbReference type="EMBL" id="JXLN01015184">
    <property type="protein sequence ID" value="KPM10452.1"/>
    <property type="molecule type" value="Genomic_DNA"/>
</dbReference>
<dbReference type="InterPro" id="IPR018247">
    <property type="entry name" value="EF_Hand_1_Ca_BS"/>
</dbReference>
<dbReference type="InterPro" id="IPR050230">
    <property type="entry name" value="CALM/Myosin/TropC-like"/>
</dbReference>
<evidence type="ECO:0000313" key="5">
    <source>
        <dbReference type="EMBL" id="KPM10452.1"/>
    </source>
</evidence>
<dbReference type="InterPro" id="IPR002048">
    <property type="entry name" value="EF_hand_dom"/>
</dbReference>
<dbReference type="CDD" id="cd00051">
    <property type="entry name" value="EFh"/>
    <property type="match status" value="1"/>
</dbReference>
<evidence type="ECO:0000256" key="2">
    <source>
        <dbReference type="ARBA" id="ARBA00022837"/>
    </source>
</evidence>
<evidence type="ECO:0000313" key="6">
    <source>
        <dbReference type="EnsemblMetazoa" id="KAF7494505.1"/>
    </source>
</evidence>
<dbReference type="PROSITE" id="PS00018">
    <property type="entry name" value="EF_HAND_1"/>
    <property type="match status" value="1"/>
</dbReference>
<dbReference type="OMA" id="RITFDIF"/>
<dbReference type="PROSITE" id="PS50222">
    <property type="entry name" value="EF_HAND_2"/>
    <property type="match status" value="2"/>
</dbReference>
<feature type="domain" description="EF-hand" evidence="3">
    <location>
        <begin position="6"/>
        <end position="41"/>
    </location>
</feature>
<protein>
    <submittedName>
        <fullName evidence="4">Myosin-2 essential light chain</fullName>
    </submittedName>
    <submittedName>
        <fullName evidence="5">Nonmuscle myosin essential light chain-like protein</fullName>
    </submittedName>
</protein>
<dbReference type="OrthoDB" id="5959761at2759"/>
<dbReference type="EnsemblMetazoa" id="SSS_1085s_mrna">
    <property type="protein sequence ID" value="KAF7494505.1"/>
    <property type="gene ID" value="SSS_1085"/>
</dbReference>
<keyword evidence="7" id="KW-1185">Reference proteome</keyword>
<evidence type="ECO:0000256" key="1">
    <source>
        <dbReference type="ARBA" id="ARBA00022737"/>
    </source>
</evidence>
<dbReference type="Proteomes" id="UP000070412">
    <property type="component" value="Unassembled WGS sequence"/>
</dbReference>
<evidence type="ECO:0000313" key="8">
    <source>
        <dbReference type="Proteomes" id="UP000616769"/>
    </source>
</evidence>
<dbReference type="Pfam" id="PF13499">
    <property type="entry name" value="EF-hand_7"/>
    <property type="match status" value="1"/>
</dbReference>
<dbReference type="GO" id="GO:0016460">
    <property type="term" value="C:myosin II complex"/>
    <property type="evidence" value="ECO:0007669"/>
    <property type="project" value="TreeGrafter"/>
</dbReference>
<dbReference type="GO" id="GO:0005509">
    <property type="term" value="F:calcium ion binding"/>
    <property type="evidence" value="ECO:0007669"/>
    <property type="project" value="InterPro"/>
</dbReference>
<dbReference type="Gene3D" id="1.10.238.10">
    <property type="entry name" value="EF-hand"/>
    <property type="match status" value="2"/>
</dbReference>
<sequence>MSSDQALMDQLEEIFQIFDTKGDNCIGVDRIGDALRAMGLNPTEGEIRRCSETLEKDQRITFDIFMPIYHQIAKSKDRYTFEELVDGLRNFDTDGSGTMAVTELRYLLTALGEKMTEEEVEKLIETSIVDEQGRINYETFVKSVMNG</sequence>
<dbReference type="InterPro" id="IPR011992">
    <property type="entry name" value="EF-hand-dom_pair"/>
</dbReference>
<reference evidence="7" key="2">
    <citation type="journal article" date="2020" name="PLoS Negl. Trop. Dis.">
        <title>High-quality nuclear genome for Sarcoptes scabiei-A critical resource for a neglected parasite.</title>
        <authorList>
            <person name="Korhonen P.K."/>
            <person name="Gasser R.B."/>
            <person name="Ma G."/>
            <person name="Wang T."/>
            <person name="Stroehlein A.J."/>
            <person name="Young N.D."/>
            <person name="Ang C.S."/>
            <person name="Fernando D.D."/>
            <person name="Lu H.C."/>
            <person name="Taylor S."/>
            <person name="Reynolds S.L."/>
            <person name="Mofiz E."/>
            <person name="Najaraj S.H."/>
            <person name="Gowda H."/>
            <person name="Madugundu A."/>
            <person name="Renuse S."/>
            <person name="Holt D."/>
            <person name="Pandey A."/>
            <person name="Papenfuss A.T."/>
            <person name="Fischer K."/>
        </authorList>
    </citation>
    <scope>NUCLEOTIDE SEQUENCE [LARGE SCALE GENOMIC DNA]</scope>
</reference>
<keyword evidence="2" id="KW-0106">Calcium</keyword>
<proteinExistence type="predicted"/>
<organism evidence="5 8">
    <name type="scientific">Sarcoptes scabiei</name>
    <name type="common">Itch mite</name>
    <name type="synonym">Acarus scabiei</name>
    <dbReference type="NCBI Taxonomy" id="52283"/>
    <lineage>
        <taxon>Eukaryota</taxon>
        <taxon>Metazoa</taxon>
        <taxon>Ecdysozoa</taxon>
        <taxon>Arthropoda</taxon>
        <taxon>Chelicerata</taxon>
        <taxon>Arachnida</taxon>
        <taxon>Acari</taxon>
        <taxon>Acariformes</taxon>
        <taxon>Sarcoptiformes</taxon>
        <taxon>Astigmata</taxon>
        <taxon>Psoroptidia</taxon>
        <taxon>Sarcoptoidea</taxon>
        <taxon>Sarcoptidae</taxon>
        <taxon>Sarcoptinae</taxon>
        <taxon>Sarcoptes</taxon>
    </lineage>
</organism>
<evidence type="ECO:0000259" key="3">
    <source>
        <dbReference type="PROSITE" id="PS50222"/>
    </source>
</evidence>
<dbReference type="Proteomes" id="UP000616769">
    <property type="component" value="Unassembled WGS sequence"/>
</dbReference>
<dbReference type="PANTHER" id="PTHR23048">
    <property type="entry name" value="MYOSIN LIGHT CHAIN 1, 3"/>
    <property type="match status" value="1"/>
</dbReference>
<dbReference type="Pfam" id="PF13405">
    <property type="entry name" value="EF-hand_6"/>
    <property type="match status" value="1"/>
</dbReference>
<keyword evidence="1" id="KW-0677">Repeat</keyword>